<evidence type="ECO:0000313" key="3">
    <source>
        <dbReference type="Proteomes" id="UP000069620"/>
    </source>
</evidence>
<protein>
    <submittedName>
        <fullName evidence="2">Uncharacterized protein</fullName>
    </submittedName>
</protein>
<reference evidence="3" key="2">
    <citation type="submission" date="2016-02" db="EMBL/GenBank/DDBJ databases">
        <title>Draft genome sequence of five rapidly growing Mycobacterium species.</title>
        <authorList>
            <person name="Katahira K."/>
            <person name="Gotou Y."/>
            <person name="Iida K."/>
            <person name="Ogura Y."/>
            <person name="Hayashi T."/>
        </authorList>
    </citation>
    <scope>NUCLEOTIDE SEQUENCE [LARGE SCALE GENOMIC DNA]</scope>
    <source>
        <strain evidence="3">JCM15654</strain>
    </source>
</reference>
<sequence>MRHYMSVLSQRRESKANEVPSRAPHVDTWSRPPHPADVAQSRLFEEMMQAEIAELHALAALAERAWRDRSGRHTAAPSRLPEAVLRVHARVAEVERMLAALRGRFPGNEIRSA</sequence>
<dbReference type="Proteomes" id="UP000069620">
    <property type="component" value="Unassembled WGS sequence"/>
</dbReference>
<dbReference type="STRING" id="146020.RMCB_0709"/>
<feature type="region of interest" description="Disordered" evidence="1">
    <location>
        <begin position="1"/>
        <end position="34"/>
    </location>
</feature>
<organism evidence="2 3">
    <name type="scientific">Mycolicibacterium brisbanense</name>
    <dbReference type="NCBI Taxonomy" id="146020"/>
    <lineage>
        <taxon>Bacteria</taxon>
        <taxon>Bacillati</taxon>
        <taxon>Actinomycetota</taxon>
        <taxon>Actinomycetes</taxon>
        <taxon>Mycobacteriales</taxon>
        <taxon>Mycobacteriaceae</taxon>
        <taxon>Mycolicibacterium</taxon>
    </lineage>
</organism>
<gene>
    <name evidence="2" type="ORF">RMCB_0709</name>
</gene>
<dbReference type="EMBL" id="BCSX01000007">
    <property type="protein sequence ID" value="GAS86613.1"/>
    <property type="molecule type" value="Genomic_DNA"/>
</dbReference>
<comment type="caution">
    <text evidence="2">The sequence shown here is derived from an EMBL/GenBank/DDBJ whole genome shotgun (WGS) entry which is preliminary data.</text>
</comment>
<evidence type="ECO:0000256" key="1">
    <source>
        <dbReference type="SAM" id="MobiDB-lite"/>
    </source>
</evidence>
<keyword evidence="3" id="KW-1185">Reference proteome</keyword>
<dbReference type="AlphaFoldDB" id="A0A124DZ86"/>
<name>A0A124DZ86_9MYCO</name>
<reference evidence="3" key="1">
    <citation type="journal article" date="2016" name="Genome Announc.">
        <title>Draft Genome Sequences of Five Rapidly Growing Mycobacterium Species, M. thermoresistibile, M. fortuitum subsp. acetamidolyticum, M. canariasense, M. brisbanense, and M. novocastrense.</title>
        <authorList>
            <person name="Katahira K."/>
            <person name="Ogura Y."/>
            <person name="Gotoh Y."/>
            <person name="Hayashi T."/>
        </authorList>
    </citation>
    <scope>NUCLEOTIDE SEQUENCE [LARGE SCALE GENOMIC DNA]</scope>
    <source>
        <strain evidence="3">JCM15654</strain>
    </source>
</reference>
<accession>A0A124DZ86</accession>
<evidence type="ECO:0000313" key="2">
    <source>
        <dbReference type="EMBL" id="GAS86613.1"/>
    </source>
</evidence>
<proteinExistence type="predicted"/>